<accession>A0A7Y3ZBX3</accession>
<dbReference type="SUPFAM" id="SSF56112">
    <property type="entry name" value="Protein kinase-like (PK-like)"/>
    <property type="match status" value="1"/>
</dbReference>
<proteinExistence type="predicted"/>
<organism evidence="2 3">
    <name type="scientific">Vibrio rotiferianus</name>
    <dbReference type="NCBI Taxonomy" id="190895"/>
    <lineage>
        <taxon>Bacteria</taxon>
        <taxon>Pseudomonadati</taxon>
        <taxon>Pseudomonadota</taxon>
        <taxon>Gammaproteobacteria</taxon>
        <taxon>Vibrionales</taxon>
        <taxon>Vibrionaceae</taxon>
        <taxon>Vibrio</taxon>
    </lineage>
</organism>
<dbReference type="EMBL" id="VTYN01000024">
    <property type="protein sequence ID" value="NOH50078.1"/>
    <property type="molecule type" value="Genomic_DNA"/>
</dbReference>
<comment type="caution">
    <text evidence="2">The sequence shown here is derived from an EMBL/GenBank/DDBJ whole genome shotgun (WGS) entry which is preliminary data.</text>
</comment>
<evidence type="ECO:0000313" key="2">
    <source>
        <dbReference type="EMBL" id="NOH50078.1"/>
    </source>
</evidence>
<feature type="domain" description="ABC1 atypical kinase-like" evidence="1">
    <location>
        <begin position="112"/>
        <end position="188"/>
    </location>
</feature>
<dbReference type="InterPro" id="IPR011009">
    <property type="entry name" value="Kinase-like_dom_sf"/>
</dbReference>
<dbReference type="AlphaFoldDB" id="A0A7Y3ZBX3"/>
<name>A0A7Y3ZBX3_9VIBR</name>
<evidence type="ECO:0000259" key="1">
    <source>
        <dbReference type="Pfam" id="PF03109"/>
    </source>
</evidence>
<evidence type="ECO:0000313" key="3">
    <source>
        <dbReference type="Proteomes" id="UP000572072"/>
    </source>
</evidence>
<sequence length="360" mass="41899">MNQRQLQQQAFDLSDQNLIVGNVDQCPLPPEILAFTTADSEYVVETFESGLTAQVFHIRVGGRDYTLKKKRPQAKVQNPDGQYSFLNEVQRRLDFQTQKDNPNLAEDFKHIVETVYADYRLGIIVSDWIEGSPIQALTEDLLGQLFSTLFVCERSGLFEWDLCSGNLLVDKQGQLKLFDFGYMYRFDPLREFNSNGMHDPLFDACERFETRFLSGWLLEQDYSRKEAMQLFKNVKQQGFKMLEYKRYWLVQNDAVPEIVERVQTSMEKIQTALKSDAELEHLFTLEMFRSHVLDIEDDLDGKSCTPTTIKRVQFVLDMLQQHYGLLVEGGALFYQNAAKSKAELIQTYQEKHELVLQYQL</sequence>
<protein>
    <submittedName>
        <fullName evidence="2">Phosphotransferase</fullName>
    </submittedName>
</protein>
<dbReference type="GO" id="GO:0016740">
    <property type="term" value="F:transferase activity"/>
    <property type="evidence" value="ECO:0007669"/>
    <property type="project" value="UniProtKB-KW"/>
</dbReference>
<reference evidence="2 3" key="1">
    <citation type="submission" date="2019-08" db="EMBL/GenBank/DDBJ databases">
        <title>Draft genome sequencing and comparative genomics of hatchery-associated Vibrios.</title>
        <authorList>
            <person name="Kehlet-Delgado H."/>
            <person name="Mueller R.S."/>
        </authorList>
    </citation>
    <scope>NUCLEOTIDE SEQUENCE [LARGE SCALE GENOMIC DNA]</scope>
    <source>
        <strain evidence="2 3">00-78-3</strain>
    </source>
</reference>
<dbReference type="Proteomes" id="UP000572072">
    <property type="component" value="Unassembled WGS sequence"/>
</dbReference>
<keyword evidence="2" id="KW-0808">Transferase</keyword>
<dbReference type="Pfam" id="PF03109">
    <property type="entry name" value="ABC1"/>
    <property type="match status" value="1"/>
</dbReference>
<dbReference type="RefSeq" id="WP_171358805.1">
    <property type="nucleotide sequence ID" value="NZ_VTYN01000024.1"/>
</dbReference>
<gene>
    <name evidence="2" type="ORF">F0262_18715</name>
</gene>
<dbReference type="InterPro" id="IPR004147">
    <property type="entry name" value="ABC1_dom"/>
</dbReference>